<proteinExistence type="predicted"/>
<gene>
    <name evidence="1" type="ORF">RF11_03875</name>
</gene>
<sequence>MNGNNAWVSTEQITHNLNTRKKSPQHPPILCFPNFSEFILDVDGRNNFLGAILSQKVEGTEIAVMHDDKTLTKPDINYEVDGNIIEYDLDVQYRKGTENINTDYLSRKSIKTRHISLSDVDDEYSAESPKMTIISHRQKKSLTG</sequence>
<evidence type="ECO:0008006" key="3">
    <source>
        <dbReference type="Google" id="ProtNLM"/>
    </source>
</evidence>
<dbReference type="Proteomes" id="UP000031668">
    <property type="component" value="Unassembled WGS sequence"/>
</dbReference>
<dbReference type="InterPro" id="IPR043502">
    <property type="entry name" value="DNA/RNA_pol_sf"/>
</dbReference>
<name>A0A0C2J5L3_THEKT</name>
<reference evidence="1 2" key="1">
    <citation type="journal article" date="2014" name="Genome Biol. Evol.">
        <title>The genome of the myxosporean Thelohanellus kitauei shows adaptations to nutrient acquisition within its fish host.</title>
        <authorList>
            <person name="Yang Y."/>
            <person name="Xiong J."/>
            <person name="Zhou Z."/>
            <person name="Huo F."/>
            <person name="Miao W."/>
            <person name="Ran C."/>
            <person name="Liu Y."/>
            <person name="Zhang J."/>
            <person name="Feng J."/>
            <person name="Wang M."/>
            <person name="Wang M."/>
            <person name="Wang L."/>
            <person name="Yao B."/>
        </authorList>
    </citation>
    <scope>NUCLEOTIDE SEQUENCE [LARGE SCALE GENOMIC DNA]</scope>
    <source>
        <strain evidence="1">Wuqing</strain>
    </source>
</reference>
<dbReference type="EMBL" id="JWZT01004259">
    <property type="protein sequence ID" value="KII64468.1"/>
    <property type="molecule type" value="Genomic_DNA"/>
</dbReference>
<dbReference type="AlphaFoldDB" id="A0A0C2J5L3"/>
<dbReference type="SUPFAM" id="SSF56672">
    <property type="entry name" value="DNA/RNA polymerases"/>
    <property type="match status" value="1"/>
</dbReference>
<protein>
    <recommendedName>
        <fullName evidence="3">Reverse transcriptase/retrotransposon-derived protein RNase H-like domain-containing protein</fullName>
    </recommendedName>
</protein>
<organism evidence="1 2">
    <name type="scientific">Thelohanellus kitauei</name>
    <name type="common">Myxosporean</name>
    <dbReference type="NCBI Taxonomy" id="669202"/>
    <lineage>
        <taxon>Eukaryota</taxon>
        <taxon>Metazoa</taxon>
        <taxon>Cnidaria</taxon>
        <taxon>Myxozoa</taxon>
        <taxon>Myxosporea</taxon>
        <taxon>Bivalvulida</taxon>
        <taxon>Platysporina</taxon>
        <taxon>Myxobolidae</taxon>
        <taxon>Thelohanellus</taxon>
    </lineage>
</organism>
<evidence type="ECO:0000313" key="1">
    <source>
        <dbReference type="EMBL" id="KII64468.1"/>
    </source>
</evidence>
<comment type="caution">
    <text evidence="1">The sequence shown here is derived from an EMBL/GenBank/DDBJ whole genome shotgun (WGS) entry which is preliminary data.</text>
</comment>
<evidence type="ECO:0000313" key="2">
    <source>
        <dbReference type="Proteomes" id="UP000031668"/>
    </source>
</evidence>
<keyword evidence="2" id="KW-1185">Reference proteome</keyword>
<accession>A0A0C2J5L3</accession>